<dbReference type="PANTHER" id="PTHR19306">
    <property type="entry name" value="STRUCTURAL MAINTENANCE OF CHROMOSOMES 5,6 SMC5, SMC6"/>
    <property type="match status" value="1"/>
</dbReference>
<dbReference type="GO" id="GO:0019789">
    <property type="term" value="F:SUMO transferase activity"/>
    <property type="evidence" value="ECO:0007669"/>
    <property type="project" value="EnsemblFungi"/>
</dbReference>
<reference evidence="15 16" key="1">
    <citation type="journal article" date="2007" name="Proc. Natl. Acad. Sci. U.S.A.">
        <title>Independent sorting-out of thousands of duplicated gene pairs in two yeast species descended from a whole-genome duplication.</title>
        <authorList>
            <person name="Scannell D.R."/>
            <person name="Frank A.C."/>
            <person name="Conant G.C."/>
            <person name="Byrne K.P."/>
            <person name="Woolfit M."/>
            <person name="Wolfe K.H."/>
        </authorList>
    </citation>
    <scope>NUCLEOTIDE SEQUENCE [LARGE SCALE GENOMIC DNA]</scope>
    <source>
        <strain evidence="16">ATCC 22028 / DSM 70294 / BCRC 21397 / CBS 2163 / NBRC 10782 / NRRL Y-8283 / UCD 57-17</strain>
    </source>
</reference>
<evidence type="ECO:0000256" key="1">
    <source>
        <dbReference type="ARBA" id="ARBA00004123"/>
    </source>
</evidence>
<dbReference type="GO" id="GO:0051304">
    <property type="term" value="P:chromosome separation"/>
    <property type="evidence" value="ECO:0007669"/>
    <property type="project" value="EnsemblFungi"/>
</dbReference>
<keyword evidence="9" id="KW-0233">DNA recombination</keyword>
<dbReference type="GO" id="GO:0071139">
    <property type="term" value="P:resolution of DNA recombination intermediates"/>
    <property type="evidence" value="ECO:0007669"/>
    <property type="project" value="EnsemblFungi"/>
</dbReference>
<evidence type="ECO:0000256" key="11">
    <source>
        <dbReference type="ARBA" id="ARBA00023242"/>
    </source>
</evidence>
<dbReference type="GO" id="GO:0035861">
    <property type="term" value="C:site of double-strand break"/>
    <property type="evidence" value="ECO:0007669"/>
    <property type="project" value="EnsemblFungi"/>
</dbReference>
<dbReference type="STRING" id="436907.A7TQ62"/>
<keyword evidence="10" id="KW-0234">DNA repair</keyword>
<evidence type="ECO:0000313" key="15">
    <source>
        <dbReference type="EMBL" id="EDO15591.1"/>
    </source>
</evidence>
<keyword evidence="5" id="KW-0547">Nucleotide-binding</keyword>
<dbReference type="PANTHER" id="PTHR19306:SF6">
    <property type="entry name" value="STRUCTURAL MAINTENANCE OF CHROMOSOMES PROTEIN 6"/>
    <property type="match status" value="1"/>
</dbReference>
<keyword evidence="4" id="KW-0158">Chromosome</keyword>
<dbReference type="EMBL" id="DS480453">
    <property type="protein sequence ID" value="EDO15591.1"/>
    <property type="molecule type" value="Genomic_DNA"/>
</dbReference>
<protein>
    <recommendedName>
        <fullName evidence="14">Rad50/SbcC-type AAA domain-containing protein</fullName>
    </recommendedName>
</protein>
<proteinExistence type="inferred from homology"/>
<dbReference type="RefSeq" id="XP_001643449.1">
    <property type="nucleotide sequence ID" value="XM_001643399.1"/>
</dbReference>
<keyword evidence="7" id="KW-0067">ATP-binding</keyword>
<feature type="domain" description="Rad50/SbcC-type AAA" evidence="14">
    <location>
        <begin position="75"/>
        <end position="336"/>
    </location>
</feature>
<evidence type="ECO:0000313" key="16">
    <source>
        <dbReference type="Proteomes" id="UP000000267"/>
    </source>
</evidence>
<organism evidence="16">
    <name type="scientific">Vanderwaltozyma polyspora (strain ATCC 22028 / DSM 70294 / BCRC 21397 / CBS 2163 / NBRC 10782 / NRRL Y-8283 / UCD 57-17)</name>
    <name type="common">Kluyveromyces polysporus</name>
    <dbReference type="NCBI Taxonomy" id="436907"/>
    <lineage>
        <taxon>Eukaryota</taxon>
        <taxon>Fungi</taxon>
        <taxon>Dikarya</taxon>
        <taxon>Ascomycota</taxon>
        <taxon>Saccharomycotina</taxon>
        <taxon>Saccharomycetes</taxon>
        <taxon>Saccharomycetales</taxon>
        <taxon>Saccharomycetaceae</taxon>
        <taxon>Vanderwaltozyma</taxon>
    </lineage>
</organism>
<dbReference type="GeneID" id="5543673"/>
<evidence type="ECO:0000256" key="13">
    <source>
        <dbReference type="SAM" id="MobiDB-lite"/>
    </source>
</evidence>
<dbReference type="SUPFAM" id="SSF52540">
    <property type="entry name" value="P-loop containing nucleoside triphosphate hydrolases"/>
    <property type="match status" value="2"/>
</dbReference>
<keyword evidence="8 12" id="KW-0175">Coiled coil</keyword>
<dbReference type="AlphaFoldDB" id="A7TQ62"/>
<evidence type="ECO:0000256" key="12">
    <source>
        <dbReference type="SAM" id="Coils"/>
    </source>
</evidence>
<feature type="coiled-coil region" evidence="12">
    <location>
        <begin position="720"/>
        <end position="754"/>
    </location>
</feature>
<dbReference type="InterPro" id="IPR038729">
    <property type="entry name" value="Rad50/SbcC_AAA"/>
</dbReference>
<dbReference type="HOGENOM" id="CLU_009063_0_0_1"/>
<evidence type="ECO:0000256" key="3">
    <source>
        <dbReference type="ARBA" id="ARBA00006793"/>
    </source>
</evidence>
<dbReference type="GO" id="GO:0005634">
    <property type="term" value="C:nucleus"/>
    <property type="evidence" value="ECO:0007669"/>
    <property type="project" value="UniProtKB-SubCell"/>
</dbReference>
<dbReference type="KEGG" id="vpo:Kpol_483p10"/>
<dbReference type="OrthoDB" id="10265785at2759"/>
<dbReference type="GO" id="GO:0030915">
    <property type="term" value="C:Smc5-Smc6 complex"/>
    <property type="evidence" value="ECO:0007669"/>
    <property type="project" value="EnsemblFungi"/>
</dbReference>
<feature type="coiled-coil region" evidence="12">
    <location>
        <begin position="315"/>
        <end position="476"/>
    </location>
</feature>
<evidence type="ECO:0000256" key="8">
    <source>
        <dbReference type="ARBA" id="ARBA00023054"/>
    </source>
</evidence>
<feature type="region of interest" description="Disordered" evidence="13">
    <location>
        <begin position="47"/>
        <end position="71"/>
    </location>
</feature>
<evidence type="ECO:0000256" key="5">
    <source>
        <dbReference type="ARBA" id="ARBA00022741"/>
    </source>
</evidence>
<name>A7TQ62_VANPO</name>
<dbReference type="GO" id="GO:1990683">
    <property type="term" value="P:DNA double-strand break attachment to nuclear envelope"/>
    <property type="evidence" value="ECO:0007669"/>
    <property type="project" value="EnsemblFungi"/>
</dbReference>
<evidence type="ECO:0000256" key="10">
    <source>
        <dbReference type="ARBA" id="ARBA00023204"/>
    </source>
</evidence>
<comment type="subcellular location">
    <subcellularLocation>
        <location evidence="2">Chromosome</location>
    </subcellularLocation>
    <subcellularLocation>
        <location evidence="1">Nucleus</location>
    </subcellularLocation>
</comment>
<evidence type="ECO:0000256" key="4">
    <source>
        <dbReference type="ARBA" id="ARBA00022454"/>
    </source>
</evidence>
<dbReference type="InParanoid" id="A7TQ62"/>
<accession>A7TQ62</accession>
<evidence type="ECO:0000256" key="2">
    <source>
        <dbReference type="ARBA" id="ARBA00004286"/>
    </source>
</evidence>
<dbReference type="eggNOG" id="KOG0250">
    <property type="taxonomic scope" value="Eukaryota"/>
</dbReference>
<dbReference type="OMA" id="FMCHRSL"/>
<evidence type="ECO:0000256" key="6">
    <source>
        <dbReference type="ARBA" id="ARBA00022763"/>
    </source>
</evidence>
<keyword evidence="6" id="KW-0227">DNA damage</keyword>
<dbReference type="GO" id="GO:0003684">
    <property type="term" value="F:damaged DNA binding"/>
    <property type="evidence" value="ECO:0007669"/>
    <property type="project" value="EnsemblFungi"/>
</dbReference>
<dbReference type="Pfam" id="PF13476">
    <property type="entry name" value="AAA_23"/>
    <property type="match status" value="1"/>
</dbReference>
<feature type="coiled-coil region" evidence="12">
    <location>
        <begin position="778"/>
        <end position="805"/>
    </location>
</feature>
<comment type="similarity">
    <text evidence="3">Belongs to the SMC family. SMC6 subfamily.</text>
</comment>
<evidence type="ECO:0000259" key="14">
    <source>
        <dbReference type="Pfam" id="PF13476"/>
    </source>
</evidence>
<dbReference type="FunCoup" id="A7TQ62">
    <property type="interactions" value="874"/>
</dbReference>
<dbReference type="Proteomes" id="UP000000267">
    <property type="component" value="Unassembled WGS sequence"/>
</dbReference>
<dbReference type="GO" id="GO:0003697">
    <property type="term" value="F:single-stranded DNA binding"/>
    <property type="evidence" value="ECO:0007669"/>
    <property type="project" value="TreeGrafter"/>
</dbReference>
<dbReference type="GO" id="GO:0016887">
    <property type="term" value="F:ATP hydrolysis activity"/>
    <property type="evidence" value="ECO:0007669"/>
    <property type="project" value="InterPro"/>
</dbReference>
<dbReference type="InterPro" id="IPR027417">
    <property type="entry name" value="P-loop_NTPase"/>
</dbReference>
<evidence type="ECO:0000256" key="7">
    <source>
        <dbReference type="ARBA" id="ARBA00022840"/>
    </source>
</evidence>
<gene>
    <name evidence="15" type="ORF">Kpol_483p10</name>
</gene>
<dbReference type="GO" id="GO:0005524">
    <property type="term" value="F:ATP binding"/>
    <property type="evidence" value="ECO:0007669"/>
    <property type="project" value="UniProtKB-KW"/>
</dbReference>
<dbReference type="GO" id="GO:0000724">
    <property type="term" value="P:double-strand break repair via homologous recombination"/>
    <property type="evidence" value="ECO:0007669"/>
    <property type="project" value="EnsemblFungi"/>
</dbReference>
<evidence type="ECO:0000256" key="9">
    <source>
        <dbReference type="ARBA" id="ARBA00023172"/>
    </source>
</evidence>
<dbReference type="Gene3D" id="3.40.50.300">
    <property type="entry name" value="P-loop containing nucleotide triphosphate hydrolases"/>
    <property type="match status" value="2"/>
</dbReference>
<feature type="coiled-coil region" evidence="12">
    <location>
        <begin position="841"/>
        <end position="882"/>
    </location>
</feature>
<keyword evidence="16" id="KW-1185">Reference proteome</keyword>
<sequence>MIRDIEKRPLEEVNDELLALAAEQNEADLKHKQKRRRHNFAVMTQYTSTLDSSSQPHEDDGNRNEPPPPPGYIRKVILRNFMCHENFSVELTPNLNFIVGNNGSGKSAILTAIIVALGVKASETSRGSSLKELIRKGCNSSKVTLHLDNNKGDLDINGKDFAYKHDQYGDIIIIERTIKKDSGASFSLKSIEGIEISSKKKDLQDILDYFSIPVNNSMFFLTQDMAKSFLTASNASDKYDLFMNGTLLNQIKNNLDRSKEITSDARNNMSFHSDTLGELGKEYQEATTLLNSIRENSTLLNEQKVLQGKSLWIDINHNRKSVHTLEKEIASLERDIRKSKDVQKSTKDTIERLRSDRVVLDNDIERLIDLQSQQDNEYQTVKEEKRTFKNRYDKELQKQEEVKENINRTKSRIEVLERTIEKLDEESRNESGTNRDELRTRLLKLEESNKEIDESRSILTTQLQDKETEYENLISNNRKELKFQMEEIKRKKIELDRGKQGNHHFLNNFNQPVNIAVDVIRKNSKRFKVEPIGPIGSYISVKHGYEKWARPIQKFLGQILNSFIVSDFEDLALLKRLIAEREKSKNALLKRLSFINYSYDSFNYDQSTAKTKYPTIVDALEFKSPVVENFIVDNHKIENILLIENTEEARNFLKSRPKNVIMALTCRTESAGCQISGFGLRIDTVKYDEKSRLRTSSLNSDTVYLANVISGMEREFLNSKKKIELNEMAIKLEKDKLREEIRSYAVKYNKNEDEIKRLTIINSKVIDASKLNAKKSELDQEKLALNGYDNVMKELESNKNEILEESKPCFQRLDATKEAFEITKQTLSEKRSRIEKGSSAISSYEEEIKDIDKRMYNYQSKIEKIKDNIKVLEEGISNQIDKALTFCTEEESVNSNLPEDQTEIKKQLLNISTMIQESEKRSGLTHEEIISNFEKCEEKYTKAYQKYNEVEDALIKLEASINERIQTYTETRSVTFTEALGDFISSLKVRNFKGRLVFDTEKKLLDIDVGLNSESKLRSVDTLSGGEKSFSQMALLLATWKPMKSRIIALDEFDVFMDQVNRTVGIKLIIKKLHDLYKTQTIIITPQDIERIADIERNGVNIQRIRDPDRRNNSNYHS</sequence>
<keyword evidence="11" id="KW-0539">Nucleus</keyword>